<keyword evidence="5 8" id="KW-0560">Oxidoreductase</keyword>
<evidence type="ECO:0000259" key="11">
    <source>
        <dbReference type="Pfam" id="PF02771"/>
    </source>
</evidence>
<gene>
    <name evidence="12" type="ORF">ABA45_12255</name>
</gene>
<dbReference type="PROSITE" id="PS00072">
    <property type="entry name" value="ACYL_COA_DH_1"/>
    <property type="match status" value="1"/>
</dbReference>
<dbReference type="SUPFAM" id="SSF56645">
    <property type="entry name" value="Acyl-CoA dehydrogenase NM domain-like"/>
    <property type="match status" value="1"/>
</dbReference>
<evidence type="ECO:0000259" key="9">
    <source>
        <dbReference type="Pfam" id="PF00441"/>
    </source>
</evidence>
<evidence type="ECO:0000313" key="13">
    <source>
        <dbReference type="Proteomes" id="UP000036406"/>
    </source>
</evidence>
<keyword evidence="13" id="KW-1185">Reference proteome</keyword>
<dbReference type="InterPro" id="IPR046373">
    <property type="entry name" value="Acyl-CoA_Oxase/DH_mid-dom_sf"/>
</dbReference>
<feature type="domain" description="Acyl-CoA dehydrogenase/oxidase C-terminal" evidence="9">
    <location>
        <begin position="229"/>
        <end position="379"/>
    </location>
</feature>
<evidence type="ECO:0000259" key="10">
    <source>
        <dbReference type="Pfam" id="PF02770"/>
    </source>
</evidence>
<evidence type="ECO:0000256" key="1">
    <source>
        <dbReference type="ARBA" id="ARBA00001974"/>
    </source>
</evidence>
<dbReference type="EMBL" id="CP011494">
    <property type="protein sequence ID" value="AKO53085.1"/>
    <property type="molecule type" value="Genomic_DNA"/>
</dbReference>
<dbReference type="PATRIC" id="fig|330734.3.peg.2569"/>
<feature type="domain" description="Acyl-CoA dehydrogenase/oxidase N-terminal" evidence="11">
    <location>
        <begin position="6"/>
        <end position="117"/>
    </location>
</feature>
<dbReference type="STRING" id="330734.ABA45_12255"/>
<dbReference type="InterPro" id="IPR006089">
    <property type="entry name" value="Acyl-CoA_DH_CS"/>
</dbReference>
<dbReference type="Gene3D" id="2.40.110.10">
    <property type="entry name" value="Butyryl-CoA Dehydrogenase, subunit A, domain 2"/>
    <property type="match status" value="1"/>
</dbReference>
<dbReference type="InterPro" id="IPR009075">
    <property type="entry name" value="AcylCo_DH/oxidase_C"/>
</dbReference>
<evidence type="ECO:0000256" key="3">
    <source>
        <dbReference type="ARBA" id="ARBA00022630"/>
    </source>
</evidence>
<proteinExistence type="inferred from homology"/>
<keyword evidence="4 8" id="KW-0274">FAD</keyword>
<evidence type="ECO:0000256" key="6">
    <source>
        <dbReference type="ARBA" id="ARBA00066361"/>
    </source>
</evidence>
<accession>A0A0H4I5S3</accession>
<evidence type="ECO:0000256" key="5">
    <source>
        <dbReference type="ARBA" id="ARBA00023002"/>
    </source>
</evidence>
<evidence type="ECO:0000256" key="4">
    <source>
        <dbReference type="ARBA" id="ARBA00022827"/>
    </source>
</evidence>
<dbReference type="InterPro" id="IPR036250">
    <property type="entry name" value="AcylCo_DH-like_C"/>
</dbReference>
<dbReference type="SUPFAM" id="SSF47203">
    <property type="entry name" value="Acyl-CoA dehydrogenase C-terminal domain-like"/>
    <property type="match status" value="1"/>
</dbReference>
<comment type="similarity">
    <text evidence="2 8">Belongs to the acyl-CoA dehydrogenase family.</text>
</comment>
<dbReference type="PIRSF" id="PIRSF016578">
    <property type="entry name" value="HsaA"/>
    <property type="match status" value="1"/>
</dbReference>
<feature type="domain" description="Acyl-CoA oxidase/dehydrogenase middle" evidence="10">
    <location>
        <begin position="122"/>
        <end position="217"/>
    </location>
</feature>
<dbReference type="EC" id="1.3.8.11" evidence="6"/>
<dbReference type="PANTHER" id="PTHR43831:SF1">
    <property type="entry name" value="ISOBUTYRYL-COA DEHYDROGENASE, MITOCHONDRIAL"/>
    <property type="match status" value="1"/>
</dbReference>
<name>A0A0H4I5S3_9GAMM</name>
<dbReference type="Proteomes" id="UP000036406">
    <property type="component" value="Chromosome"/>
</dbReference>
<dbReference type="InterPro" id="IPR009100">
    <property type="entry name" value="AcylCoA_DH/oxidase_NM_dom_sf"/>
</dbReference>
<comment type="cofactor">
    <cofactor evidence="1 8">
        <name>FAD</name>
        <dbReference type="ChEBI" id="CHEBI:57692"/>
    </cofactor>
</comment>
<dbReference type="FunFam" id="1.20.140.10:FF:000001">
    <property type="entry name" value="Acyl-CoA dehydrogenase"/>
    <property type="match status" value="1"/>
</dbReference>
<dbReference type="Pfam" id="PF00441">
    <property type="entry name" value="Acyl-CoA_dh_1"/>
    <property type="match status" value="1"/>
</dbReference>
<dbReference type="PANTHER" id="PTHR43831">
    <property type="entry name" value="ISOBUTYRYL-COA DEHYDROGENASE"/>
    <property type="match status" value="1"/>
</dbReference>
<organism evidence="12 13">
    <name type="scientific">Marinobacter psychrophilus</name>
    <dbReference type="NCBI Taxonomy" id="330734"/>
    <lineage>
        <taxon>Bacteria</taxon>
        <taxon>Pseudomonadati</taxon>
        <taxon>Pseudomonadota</taxon>
        <taxon>Gammaproteobacteria</taxon>
        <taxon>Pseudomonadales</taxon>
        <taxon>Marinobacteraceae</taxon>
        <taxon>Marinobacter</taxon>
    </lineage>
</organism>
<dbReference type="KEGG" id="mpq:ABA45_12255"/>
<dbReference type="InterPro" id="IPR006091">
    <property type="entry name" value="Acyl-CoA_Oxase/DH_mid-dom"/>
</dbReference>
<dbReference type="GO" id="GO:0003995">
    <property type="term" value="F:acyl-CoA dehydrogenase activity"/>
    <property type="evidence" value="ECO:0007669"/>
    <property type="project" value="InterPro"/>
</dbReference>
<reference evidence="12 13" key="1">
    <citation type="submission" date="2015-05" db="EMBL/GenBank/DDBJ databases">
        <title>Complete genome of Marinobacter psychrophilus strain 20041T isolated from sea-ice of the Canadian Basin.</title>
        <authorList>
            <person name="Song L."/>
            <person name="Ren L."/>
            <person name="Yu Y."/>
            <person name="Wang X."/>
        </authorList>
    </citation>
    <scope>NUCLEOTIDE SEQUENCE [LARGE SCALE GENOMIC DNA]</scope>
    <source>
        <strain evidence="12 13">20041</strain>
    </source>
</reference>
<dbReference type="FunFam" id="2.40.110.10:FF:000009">
    <property type="entry name" value="Acyl-CoA dehydrogenase"/>
    <property type="match status" value="1"/>
</dbReference>
<dbReference type="RefSeq" id="WP_048386506.1">
    <property type="nucleotide sequence ID" value="NZ_CP011494.1"/>
</dbReference>
<dbReference type="Pfam" id="PF02770">
    <property type="entry name" value="Acyl-CoA_dh_M"/>
    <property type="match status" value="1"/>
</dbReference>
<dbReference type="InterPro" id="IPR052547">
    <property type="entry name" value="Mito_Isobutyryl-CoADH"/>
</dbReference>
<dbReference type="GO" id="GO:0050660">
    <property type="term" value="F:flavin adenine dinucleotide binding"/>
    <property type="evidence" value="ECO:0007669"/>
    <property type="project" value="InterPro"/>
</dbReference>
<dbReference type="FunFam" id="1.10.540.10:FF:000002">
    <property type="entry name" value="Acyl-CoA dehydrogenase FadE19"/>
    <property type="match status" value="1"/>
</dbReference>
<evidence type="ECO:0000256" key="2">
    <source>
        <dbReference type="ARBA" id="ARBA00009347"/>
    </source>
</evidence>
<protein>
    <recommendedName>
        <fullName evidence="7">Cyclohexane-1-carbonyl-CoA dehydrogenase</fullName>
        <ecNumber evidence="6">1.3.8.11</ecNumber>
    </recommendedName>
</protein>
<dbReference type="AlphaFoldDB" id="A0A0H4I5S3"/>
<dbReference type="Pfam" id="PF02771">
    <property type="entry name" value="Acyl-CoA_dh_N"/>
    <property type="match status" value="1"/>
</dbReference>
<dbReference type="Gene3D" id="1.20.140.10">
    <property type="entry name" value="Butyryl-CoA Dehydrogenase, subunit A, domain 3"/>
    <property type="match status" value="1"/>
</dbReference>
<evidence type="ECO:0000313" key="12">
    <source>
        <dbReference type="EMBL" id="AKO53085.1"/>
    </source>
</evidence>
<dbReference type="Gene3D" id="1.10.540.10">
    <property type="entry name" value="Acyl-CoA dehydrogenase/oxidase, N-terminal domain"/>
    <property type="match status" value="1"/>
</dbReference>
<keyword evidence="3 8" id="KW-0285">Flavoprotein</keyword>
<dbReference type="InterPro" id="IPR013786">
    <property type="entry name" value="AcylCoA_DH/ox_N"/>
</dbReference>
<dbReference type="InterPro" id="IPR037069">
    <property type="entry name" value="AcylCoA_DH/ox_N_sf"/>
</dbReference>
<sequence length="388" mass="41766">MNFDLTEDQQAFREAARAFAQKSMAPFAAHWDEESIFPKDVLRQAGEMGFCGLYTPEAFGGMGLSRQDTAVIVEELAAACPSTAAFITIHNMATWMLASFGTDEVKQNVVPTLASGEKLASYCLTEPGAGSDAASLRTKAERDGDDYVINGSKVFISGAGATDVLILMARTGGPDSGAKGISAFLIPADADGVSYGKNEKKMGWHSQPTRSVTLENVRVPVANRLGAEGEGFAIAMKGLDGGRLNIATCSLGGAQAALLRARDYMHARAQFGKPLAAFQALQFKLADMATNLVAARQMVRLGAFKLDNGDPEATLHCAMAKRFATDVCFDVVNDALQLHGGYGYIREYPLERYLRDLRVHQILEGTNEVMRLIVARRILEQGVAEAIQ</sequence>
<evidence type="ECO:0000256" key="7">
    <source>
        <dbReference type="ARBA" id="ARBA00067292"/>
    </source>
</evidence>
<evidence type="ECO:0000256" key="8">
    <source>
        <dbReference type="RuleBase" id="RU362125"/>
    </source>
</evidence>
<dbReference type="PROSITE" id="PS00073">
    <property type="entry name" value="ACYL_COA_DH_2"/>
    <property type="match status" value="1"/>
</dbReference>